<dbReference type="GO" id="GO:0016020">
    <property type="term" value="C:membrane"/>
    <property type="evidence" value="ECO:0007669"/>
    <property type="project" value="UniProtKB-SubCell"/>
</dbReference>
<evidence type="ECO:0000256" key="5">
    <source>
        <dbReference type="SAM" id="Phobius"/>
    </source>
</evidence>
<sequence>MTIWMWLFIMAVIIQRLVELLIAKNNEIWMKSRGGIEKGKHHYKWFIMLHICFFISIIIETSVNNSNFTEVNYLLLFIFIAAQAIRFWSIQSLGRFWNTKVIVLPGVIHIKKGPYKYVKHPNYIVAGIELLVIPLFVGAVYTAMVFPLFHLLLLMIRIPSEEKALTRTT</sequence>
<dbReference type="EMBL" id="FOMR01000004">
    <property type="protein sequence ID" value="SFD76951.1"/>
    <property type="molecule type" value="Genomic_DNA"/>
</dbReference>
<gene>
    <name evidence="6" type="ORF">SAMN05216238_1049</name>
</gene>
<dbReference type="GO" id="GO:0004671">
    <property type="term" value="F:protein C-terminal S-isoprenylcysteine carboxyl O-methyltransferase activity"/>
    <property type="evidence" value="ECO:0007669"/>
    <property type="project" value="InterPro"/>
</dbReference>
<dbReference type="InterPro" id="IPR052527">
    <property type="entry name" value="Metal_cation-efflux_comp"/>
</dbReference>
<dbReference type="Gene3D" id="1.20.120.1630">
    <property type="match status" value="1"/>
</dbReference>
<keyword evidence="2 5" id="KW-0812">Transmembrane</keyword>
<dbReference type="InterPro" id="IPR007269">
    <property type="entry name" value="ICMT_MeTrfase"/>
</dbReference>
<keyword evidence="7" id="KW-1185">Reference proteome</keyword>
<accession>A0A1I1V1N4</accession>
<feature type="transmembrane region" description="Helical" evidence="5">
    <location>
        <begin position="6"/>
        <end position="23"/>
    </location>
</feature>
<evidence type="ECO:0000256" key="4">
    <source>
        <dbReference type="ARBA" id="ARBA00023136"/>
    </source>
</evidence>
<protein>
    <submittedName>
        <fullName evidence="6">15-methylpalmitoyl-4-hydroxy-2-pyrone 4-O-methyltransferase</fullName>
    </submittedName>
</protein>
<evidence type="ECO:0000256" key="3">
    <source>
        <dbReference type="ARBA" id="ARBA00022989"/>
    </source>
</evidence>
<dbReference type="PANTHER" id="PTHR43847:SF1">
    <property type="entry name" value="BLL3993 PROTEIN"/>
    <property type="match status" value="1"/>
</dbReference>
<comment type="subcellular location">
    <subcellularLocation>
        <location evidence="1">Membrane</location>
        <topology evidence="1">Multi-pass membrane protein</topology>
    </subcellularLocation>
</comment>
<organism evidence="6 7">
    <name type="scientific">Lentibacillus persicus</name>
    <dbReference type="NCBI Taxonomy" id="640948"/>
    <lineage>
        <taxon>Bacteria</taxon>
        <taxon>Bacillati</taxon>
        <taxon>Bacillota</taxon>
        <taxon>Bacilli</taxon>
        <taxon>Bacillales</taxon>
        <taxon>Bacillaceae</taxon>
        <taxon>Lentibacillus</taxon>
    </lineage>
</organism>
<feature type="transmembrane region" description="Helical" evidence="5">
    <location>
        <begin position="123"/>
        <end position="156"/>
    </location>
</feature>
<evidence type="ECO:0000256" key="2">
    <source>
        <dbReference type="ARBA" id="ARBA00022692"/>
    </source>
</evidence>
<dbReference type="Proteomes" id="UP000199474">
    <property type="component" value="Unassembled WGS sequence"/>
</dbReference>
<proteinExistence type="predicted"/>
<keyword evidence="6" id="KW-0808">Transferase</keyword>
<feature type="transmembrane region" description="Helical" evidence="5">
    <location>
        <begin position="43"/>
        <end position="59"/>
    </location>
</feature>
<reference evidence="7" key="1">
    <citation type="submission" date="2016-10" db="EMBL/GenBank/DDBJ databases">
        <authorList>
            <person name="Varghese N."/>
            <person name="Submissions S."/>
        </authorList>
    </citation>
    <scope>NUCLEOTIDE SEQUENCE [LARGE SCALE GENOMIC DNA]</scope>
    <source>
        <strain evidence="7">DSM 22530</strain>
    </source>
</reference>
<evidence type="ECO:0000313" key="7">
    <source>
        <dbReference type="Proteomes" id="UP000199474"/>
    </source>
</evidence>
<feature type="transmembrane region" description="Helical" evidence="5">
    <location>
        <begin position="71"/>
        <end position="88"/>
    </location>
</feature>
<keyword evidence="3 5" id="KW-1133">Transmembrane helix</keyword>
<evidence type="ECO:0000313" key="6">
    <source>
        <dbReference type="EMBL" id="SFD76951.1"/>
    </source>
</evidence>
<dbReference type="OrthoDB" id="7203053at2"/>
<name>A0A1I1V1N4_9BACI</name>
<dbReference type="Pfam" id="PF04140">
    <property type="entry name" value="ICMT"/>
    <property type="match status" value="1"/>
</dbReference>
<dbReference type="PANTHER" id="PTHR43847">
    <property type="entry name" value="BLL3993 PROTEIN"/>
    <property type="match status" value="1"/>
</dbReference>
<dbReference type="GO" id="GO:0032259">
    <property type="term" value="P:methylation"/>
    <property type="evidence" value="ECO:0007669"/>
    <property type="project" value="UniProtKB-KW"/>
</dbReference>
<evidence type="ECO:0000256" key="1">
    <source>
        <dbReference type="ARBA" id="ARBA00004141"/>
    </source>
</evidence>
<dbReference type="AlphaFoldDB" id="A0A1I1V1N4"/>
<keyword evidence="6" id="KW-0489">Methyltransferase</keyword>
<dbReference type="STRING" id="640948.SAMN05216238_1049"/>
<keyword evidence="4 5" id="KW-0472">Membrane</keyword>